<evidence type="ECO:0000313" key="2">
    <source>
        <dbReference type="Proteomes" id="UP000256913"/>
    </source>
</evidence>
<proteinExistence type="predicted"/>
<comment type="caution">
    <text evidence="1">The sequence shown here is derived from an EMBL/GenBank/DDBJ whole genome shotgun (WGS) entry which is preliminary data.</text>
</comment>
<keyword evidence="1" id="KW-0808">Transferase</keyword>
<dbReference type="InterPro" id="IPR032719">
    <property type="entry name" value="WbsX"/>
</dbReference>
<dbReference type="Proteomes" id="UP000256913">
    <property type="component" value="Unassembled WGS sequence"/>
</dbReference>
<accession>A0A3D9ZWN4</accession>
<keyword evidence="2" id="KW-1185">Reference proteome</keyword>
<dbReference type="OrthoDB" id="9815339at2"/>
<dbReference type="AlphaFoldDB" id="A0A3D9ZWN4"/>
<dbReference type="RefSeq" id="WP_116072967.1">
    <property type="nucleotide sequence ID" value="NZ_BONB01000010.1"/>
</dbReference>
<dbReference type="Pfam" id="PF14307">
    <property type="entry name" value="Glyco_tran_WbsX"/>
    <property type="match status" value="1"/>
</dbReference>
<organism evidence="1 2">
    <name type="scientific">Asanoa ferruginea</name>
    <dbReference type="NCBI Taxonomy" id="53367"/>
    <lineage>
        <taxon>Bacteria</taxon>
        <taxon>Bacillati</taxon>
        <taxon>Actinomycetota</taxon>
        <taxon>Actinomycetes</taxon>
        <taxon>Micromonosporales</taxon>
        <taxon>Micromonosporaceae</taxon>
        <taxon>Asanoa</taxon>
    </lineage>
</organism>
<name>A0A3D9ZWN4_9ACTN</name>
<dbReference type="GO" id="GO:0016740">
    <property type="term" value="F:transferase activity"/>
    <property type="evidence" value="ECO:0007669"/>
    <property type="project" value="UniProtKB-KW"/>
</dbReference>
<gene>
    <name evidence="1" type="ORF">DFJ67_7086</name>
</gene>
<dbReference type="EMBL" id="QUMQ01000001">
    <property type="protein sequence ID" value="REG01015.1"/>
    <property type="molecule type" value="Genomic_DNA"/>
</dbReference>
<sequence length="178" mass="19501">MTTSDDPATDRPVFVVYVYPGWHLSDYRTVDEWDLLERAPQLFPGHRPPARPLDGTYDDAQDGTARRQLMLVAGSGISALSYFTYFSGERLIMNIPWQKAMQQAPTVEGVRLAMTLCVRLPHPTFPVGPVPALADGVEFDRPPDADDTGLLDRDLSTLGPGELHAILAAIASPKTAAR</sequence>
<protein>
    <submittedName>
        <fullName evidence="1">Glycosyl transferase family WbsX</fullName>
    </submittedName>
</protein>
<reference evidence="1 2" key="1">
    <citation type="submission" date="2018-08" db="EMBL/GenBank/DDBJ databases">
        <title>Sequencing the genomes of 1000 actinobacteria strains.</title>
        <authorList>
            <person name="Klenk H.-P."/>
        </authorList>
    </citation>
    <scope>NUCLEOTIDE SEQUENCE [LARGE SCALE GENOMIC DNA]</scope>
    <source>
        <strain evidence="1 2">DSM 44099</strain>
    </source>
</reference>
<evidence type="ECO:0000313" key="1">
    <source>
        <dbReference type="EMBL" id="REG01015.1"/>
    </source>
</evidence>